<evidence type="ECO:0000313" key="1">
    <source>
        <dbReference type="EMBL" id="MCS5735521.1"/>
    </source>
</evidence>
<keyword evidence="2" id="KW-1185">Reference proteome</keyword>
<dbReference type="EMBL" id="JANLCJ010000007">
    <property type="protein sequence ID" value="MCS5735521.1"/>
    <property type="molecule type" value="Genomic_DNA"/>
</dbReference>
<reference evidence="1" key="1">
    <citation type="submission" date="2022-08" db="EMBL/GenBank/DDBJ databases">
        <authorList>
            <person name="Deng Y."/>
            <person name="Han X.-F."/>
            <person name="Zhang Y.-Q."/>
        </authorList>
    </citation>
    <scope>NUCLEOTIDE SEQUENCE</scope>
    <source>
        <strain evidence="1">CPCC 203386</strain>
    </source>
</reference>
<name>A0ABT2H6G6_9MICO</name>
<organism evidence="1 2">
    <name type="scientific">Herbiconiux daphne</name>
    <dbReference type="NCBI Taxonomy" id="2970914"/>
    <lineage>
        <taxon>Bacteria</taxon>
        <taxon>Bacillati</taxon>
        <taxon>Actinomycetota</taxon>
        <taxon>Actinomycetes</taxon>
        <taxon>Micrococcales</taxon>
        <taxon>Microbacteriaceae</taxon>
        <taxon>Herbiconiux</taxon>
    </lineage>
</organism>
<comment type="caution">
    <text evidence="1">The sequence shown here is derived from an EMBL/GenBank/DDBJ whole genome shotgun (WGS) entry which is preliminary data.</text>
</comment>
<sequence length="63" mass="6987">MARWTFNVDPCNPEDWTDEPENAARIATHAKTAAIYSRAGSTPMHLESVTRYDNGSGQVVFTT</sequence>
<evidence type="ECO:0008006" key="3">
    <source>
        <dbReference type="Google" id="ProtNLM"/>
    </source>
</evidence>
<protein>
    <recommendedName>
        <fullName evidence="3">DUF2188 domain-containing protein</fullName>
    </recommendedName>
</protein>
<dbReference type="Proteomes" id="UP001165586">
    <property type="component" value="Unassembled WGS sequence"/>
</dbReference>
<dbReference type="RefSeq" id="WP_259540465.1">
    <property type="nucleotide sequence ID" value="NZ_JANLCJ010000007.1"/>
</dbReference>
<evidence type="ECO:0000313" key="2">
    <source>
        <dbReference type="Proteomes" id="UP001165586"/>
    </source>
</evidence>
<gene>
    <name evidence="1" type="ORF">N1032_17390</name>
</gene>
<proteinExistence type="predicted"/>
<accession>A0ABT2H6G6</accession>